<dbReference type="SMART" id="SM00647">
    <property type="entry name" value="IBR"/>
    <property type="match status" value="2"/>
</dbReference>
<dbReference type="SUPFAM" id="SSF57850">
    <property type="entry name" value="RING/U-box"/>
    <property type="match status" value="3"/>
</dbReference>
<keyword evidence="6" id="KW-0677">Repeat</keyword>
<dbReference type="Proteomes" id="UP000541154">
    <property type="component" value="Unassembled WGS sequence"/>
</dbReference>
<dbReference type="PANTHER" id="PTHR11685">
    <property type="entry name" value="RBR FAMILY RING FINGER AND IBR DOMAIN-CONTAINING"/>
    <property type="match status" value="1"/>
</dbReference>
<comment type="caution">
    <text evidence="14">The sequence shown here is derived from an EMBL/GenBank/DDBJ whole genome shotgun (WGS) entry which is preliminary data.</text>
</comment>
<keyword evidence="4" id="KW-0808">Transferase</keyword>
<dbReference type="GO" id="GO:0061630">
    <property type="term" value="F:ubiquitin protein ligase activity"/>
    <property type="evidence" value="ECO:0007669"/>
    <property type="project" value="UniProtKB-EC"/>
</dbReference>
<dbReference type="InterPro" id="IPR002867">
    <property type="entry name" value="IBR_dom"/>
</dbReference>
<feature type="compositionally biased region" description="Polar residues" evidence="11">
    <location>
        <begin position="1"/>
        <end position="17"/>
    </location>
</feature>
<dbReference type="CDD" id="cd20336">
    <property type="entry name" value="Rcat_RBR"/>
    <property type="match status" value="1"/>
</dbReference>
<evidence type="ECO:0000256" key="10">
    <source>
        <dbReference type="PROSITE-ProRule" id="PRU00175"/>
    </source>
</evidence>
<dbReference type="InterPro" id="IPR001841">
    <property type="entry name" value="Znf_RING"/>
</dbReference>
<evidence type="ECO:0000259" key="12">
    <source>
        <dbReference type="PROSITE" id="PS50089"/>
    </source>
</evidence>
<dbReference type="EMBL" id="SPNV01000021">
    <property type="protein sequence ID" value="KAF5865310.1"/>
    <property type="molecule type" value="Genomic_DNA"/>
</dbReference>
<comment type="catalytic activity">
    <reaction evidence="1">
        <text>[E2 ubiquitin-conjugating enzyme]-S-ubiquitinyl-L-cysteine + [acceptor protein]-L-lysine = [E2 ubiquitin-conjugating enzyme]-L-cysteine + [acceptor protein]-N(6)-ubiquitinyl-L-lysine.</text>
        <dbReference type="EC" id="2.3.2.31"/>
    </reaction>
</comment>
<evidence type="ECO:0000256" key="11">
    <source>
        <dbReference type="SAM" id="MobiDB-lite"/>
    </source>
</evidence>
<comment type="pathway">
    <text evidence="2">Protein modification; protein ubiquitination.</text>
</comment>
<evidence type="ECO:0000256" key="2">
    <source>
        <dbReference type="ARBA" id="ARBA00004906"/>
    </source>
</evidence>
<accession>A0A8H6AFA8</accession>
<evidence type="ECO:0000313" key="14">
    <source>
        <dbReference type="EMBL" id="KAF5865310.1"/>
    </source>
</evidence>
<evidence type="ECO:0000256" key="4">
    <source>
        <dbReference type="ARBA" id="ARBA00022679"/>
    </source>
</evidence>
<feature type="domain" description="RING-type" evidence="13">
    <location>
        <begin position="104"/>
        <end position="352"/>
    </location>
</feature>
<dbReference type="PROSITE" id="PS50089">
    <property type="entry name" value="ZF_RING_2"/>
    <property type="match status" value="1"/>
</dbReference>
<proteinExistence type="predicted"/>
<evidence type="ECO:0000256" key="7">
    <source>
        <dbReference type="ARBA" id="ARBA00022771"/>
    </source>
</evidence>
<dbReference type="GO" id="GO:0016567">
    <property type="term" value="P:protein ubiquitination"/>
    <property type="evidence" value="ECO:0007669"/>
    <property type="project" value="InterPro"/>
</dbReference>
<feature type="region of interest" description="Disordered" evidence="11">
    <location>
        <begin position="1"/>
        <end position="23"/>
    </location>
</feature>
<dbReference type="GO" id="GO:0008270">
    <property type="term" value="F:zinc ion binding"/>
    <property type="evidence" value="ECO:0007669"/>
    <property type="project" value="UniProtKB-KW"/>
</dbReference>
<evidence type="ECO:0000256" key="8">
    <source>
        <dbReference type="ARBA" id="ARBA00022786"/>
    </source>
</evidence>
<evidence type="ECO:0000259" key="13">
    <source>
        <dbReference type="PROSITE" id="PS51873"/>
    </source>
</evidence>
<dbReference type="PROSITE" id="PS51873">
    <property type="entry name" value="TRIAD"/>
    <property type="match status" value="1"/>
</dbReference>
<evidence type="ECO:0000313" key="15">
    <source>
        <dbReference type="Proteomes" id="UP000541154"/>
    </source>
</evidence>
<dbReference type="Pfam" id="PF01485">
    <property type="entry name" value="IBR"/>
    <property type="match status" value="1"/>
</dbReference>
<evidence type="ECO:0000256" key="9">
    <source>
        <dbReference type="ARBA" id="ARBA00022833"/>
    </source>
</evidence>
<dbReference type="AlphaFoldDB" id="A0A8H6AFA8"/>
<protein>
    <recommendedName>
        <fullName evidence="3">RBR-type E3 ubiquitin transferase</fullName>
        <ecNumber evidence="3">2.3.2.31</ecNumber>
    </recommendedName>
</protein>
<dbReference type="InterPro" id="IPR031127">
    <property type="entry name" value="E3_UB_ligase_RBR"/>
</dbReference>
<keyword evidence="5" id="KW-0479">Metal-binding</keyword>
<sequence length="353" mass="39660">MSASFSADESNGESPSFSRYLPRGQYNNHHRGRSLMLGQCRENLPNDDGITEMAQSRIIWPDETENCWSDAGTADAVLSLLRKEPVQSPSGDTSRSSRGILDQAYLTCTVCLNTLELDSYPESSITAGCDHSSMPGRHICKNCLQRSLDAQFSSSRLSPLTCPLCHQQLSDEEVRRWASKETFEAYDHTRTWQILEEDAEFVMCIRQDCGYGQLHAGGLEDPIVVCGSCGTRTCFIHRHSVWHDGLTCSEYEELIHLRSVSHEARSEFQTSCQMFPEVHGLKHKPADWSIEEDMSTRAISETARACPSCDTATERAGGCKHMTCGLCQQEWCWDCGILWQQGHFDTECVLPLR</sequence>
<dbReference type="InterPro" id="IPR044066">
    <property type="entry name" value="TRIAD_supradom"/>
</dbReference>
<keyword evidence="9" id="KW-0862">Zinc</keyword>
<reference evidence="14 15" key="1">
    <citation type="submission" date="2019-04" db="EMBL/GenBank/DDBJ databases">
        <title>Aspergillus burnettii sp. nov., novel species from soil in southeast Queensland.</title>
        <authorList>
            <person name="Gilchrist C.L.M."/>
            <person name="Pitt J.I."/>
            <person name="Lange L."/>
            <person name="Lacey H.J."/>
            <person name="Vuong D."/>
            <person name="Midgley D.J."/>
            <person name="Greenfield P."/>
            <person name="Bradbury M."/>
            <person name="Lacey E."/>
            <person name="Busk P.K."/>
            <person name="Pilgaard B."/>
            <person name="Chooi Y.H."/>
            <person name="Piggott A.M."/>
        </authorList>
    </citation>
    <scope>NUCLEOTIDE SEQUENCE [LARGE SCALE GENOMIC DNA]</scope>
    <source>
        <strain evidence="14 15">FRR 5400</strain>
    </source>
</reference>
<evidence type="ECO:0000256" key="5">
    <source>
        <dbReference type="ARBA" id="ARBA00022723"/>
    </source>
</evidence>
<keyword evidence="15" id="KW-1185">Reference proteome</keyword>
<dbReference type="Gene3D" id="1.20.120.1750">
    <property type="match status" value="1"/>
</dbReference>
<keyword evidence="8" id="KW-0833">Ubl conjugation pathway</keyword>
<keyword evidence="7 10" id="KW-0863">Zinc-finger</keyword>
<dbReference type="CDD" id="cd20335">
    <property type="entry name" value="BRcat_RBR"/>
    <property type="match status" value="1"/>
</dbReference>
<dbReference type="Pfam" id="PF22605">
    <property type="entry name" value="IBR_2"/>
    <property type="match status" value="1"/>
</dbReference>
<dbReference type="EC" id="2.3.2.31" evidence="3"/>
<dbReference type="InterPro" id="IPR013083">
    <property type="entry name" value="Znf_RING/FYVE/PHD"/>
</dbReference>
<dbReference type="InterPro" id="IPR054694">
    <property type="entry name" value="Parkin-like_IBR"/>
</dbReference>
<name>A0A8H6AFA8_PETAA</name>
<dbReference type="Gene3D" id="3.30.40.10">
    <property type="entry name" value="Zinc/RING finger domain, C3HC4 (zinc finger)"/>
    <property type="match status" value="1"/>
</dbReference>
<feature type="domain" description="RING-type" evidence="12">
    <location>
        <begin position="108"/>
        <end position="166"/>
    </location>
</feature>
<evidence type="ECO:0000256" key="3">
    <source>
        <dbReference type="ARBA" id="ARBA00012251"/>
    </source>
</evidence>
<organism evidence="14 15">
    <name type="scientific">Petromyces alliaceus</name>
    <name type="common">Aspergillus alliaceus</name>
    <dbReference type="NCBI Taxonomy" id="209559"/>
    <lineage>
        <taxon>Eukaryota</taxon>
        <taxon>Fungi</taxon>
        <taxon>Dikarya</taxon>
        <taxon>Ascomycota</taxon>
        <taxon>Pezizomycotina</taxon>
        <taxon>Eurotiomycetes</taxon>
        <taxon>Eurotiomycetidae</taxon>
        <taxon>Eurotiales</taxon>
        <taxon>Aspergillaceae</taxon>
        <taxon>Aspergillus</taxon>
        <taxon>Aspergillus subgen. Circumdati</taxon>
    </lineage>
</organism>
<gene>
    <name evidence="14" type="ORF">ETB97_004518</name>
</gene>
<evidence type="ECO:0000256" key="6">
    <source>
        <dbReference type="ARBA" id="ARBA00022737"/>
    </source>
</evidence>
<evidence type="ECO:0000256" key="1">
    <source>
        <dbReference type="ARBA" id="ARBA00001798"/>
    </source>
</evidence>